<dbReference type="NCBIfam" id="TIGR00199">
    <property type="entry name" value="PncC_domain"/>
    <property type="match status" value="1"/>
</dbReference>
<dbReference type="InterPro" id="IPR008136">
    <property type="entry name" value="CinA_C"/>
</dbReference>
<reference evidence="2 3" key="1">
    <citation type="submission" date="2019-10" db="EMBL/GenBank/DDBJ databases">
        <title>Isolation, Identification of Microvirga thermotolerans HR1, a novel thermophilic bacterium and Comparative Genomics of the genus Microvirga.</title>
        <authorList>
            <person name="Li J."/>
            <person name="Zhang W."/>
            <person name="Lin M."/>
            <person name="Wang J."/>
        </authorList>
    </citation>
    <scope>NUCLEOTIDE SEQUENCE [LARGE SCALE GENOMIC DNA]</scope>
    <source>
        <strain evidence="2 3">HR1</strain>
    </source>
</reference>
<dbReference type="EMBL" id="CP045423">
    <property type="protein sequence ID" value="QFU16452.1"/>
    <property type="molecule type" value="Genomic_DNA"/>
</dbReference>
<dbReference type="SUPFAM" id="SSF142433">
    <property type="entry name" value="CinA-like"/>
    <property type="match status" value="1"/>
</dbReference>
<sequence>MTEDLKERAARLIAAYAGRGLMVATAESCTGGLVAGLLTEIAGSSAVVERGFVTYSNEAKAEAIGVPMALIAAHGAVSEPVARAMAEGALAHSRAQVAVAITGIAGPGGGSAAKPVGLVHFGLAQRGRETIHLERRYGDIGRENVRRRAVAEALGLLERALDGQAPVTEGER</sequence>
<name>A0A5P9JUE4_9HYPH</name>
<dbReference type="AlphaFoldDB" id="A0A5P9JUE4"/>
<dbReference type="Gene3D" id="3.90.950.20">
    <property type="entry name" value="CinA-like"/>
    <property type="match status" value="1"/>
</dbReference>
<dbReference type="KEGG" id="mico:GDR74_09540"/>
<protein>
    <submittedName>
        <fullName evidence="2">Nicotinamide-nucleotide amidohydrolase family protein</fullName>
    </submittedName>
</protein>
<organism evidence="2 3">
    <name type="scientific">Microvirga thermotolerans</name>
    <dbReference type="NCBI Taxonomy" id="2651334"/>
    <lineage>
        <taxon>Bacteria</taxon>
        <taxon>Pseudomonadati</taxon>
        <taxon>Pseudomonadota</taxon>
        <taxon>Alphaproteobacteria</taxon>
        <taxon>Hyphomicrobiales</taxon>
        <taxon>Methylobacteriaceae</taxon>
        <taxon>Microvirga</taxon>
    </lineage>
</organism>
<evidence type="ECO:0000313" key="2">
    <source>
        <dbReference type="EMBL" id="QFU16452.1"/>
    </source>
</evidence>
<keyword evidence="3" id="KW-1185">Reference proteome</keyword>
<dbReference type="InterPro" id="IPR036653">
    <property type="entry name" value="CinA-like_C"/>
</dbReference>
<proteinExistence type="predicted"/>
<keyword evidence="2" id="KW-0378">Hydrolase</keyword>
<evidence type="ECO:0000313" key="3">
    <source>
        <dbReference type="Proteomes" id="UP000325614"/>
    </source>
</evidence>
<dbReference type="RefSeq" id="WP_152586095.1">
    <property type="nucleotide sequence ID" value="NZ_CP045423.1"/>
</dbReference>
<dbReference type="Pfam" id="PF02464">
    <property type="entry name" value="CinA"/>
    <property type="match status" value="1"/>
</dbReference>
<accession>A0A5P9JUE4</accession>
<dbReference type="Proteomes" id="UP000325614">
    <property type="component" value="Chromosome"/>
</dbReference>
<gene>
    <name evidence="2" type="ORF">GDR74_09540</name>
</gene>
<dbReference type="GO" id="GO:0016787">
    <property type="term" value="F:hydrolase activity"/>
    <property type="evidence" value="ECO:0007669"/>
    <property type="project" value="UniProtKB-KW"/>
</dbReference>
<evidence type="ECO:0000259" key="1">
    <source>
        <dbReference type="Pfam" id="PF02464"/>
    </source>
</evidence>
<feature type="domain" description="CinA C-terminal" evidence="1">
    <location>
        <begin position="9"/>
        <end position="160"/>
    </location>
</feature>